<keyword evidence="7" id="KW-0378">Hydrolase</keyword>
<dbReference type="InterPro" id="IPR052712">
    <property type="entry name" value="Acid_resist_chaperone_HdeD"/>
</dbReference>
<evidence type="ECO:0000313" key="6">
    <source>
        <dbReference type="EMBL" id="CAL1151120.1"/>
    </source>
</evidence>
<feature type="region of interest" description="Disordered" evidence="1">
    <location>
        <begin position="234"/>
        <end position="350"/>
    </location>
</feature>
<dbReference type="GO" id="GO:0016787">
    <property type="term" value="F:hydrolase activity"/>
    <property type="evidence" value="ECO:0007669"/>
    <property type="project" value="UniProtKB-KW"/>
</dbReference>
<dbReference type="SUPFAM" id="SSF53474">
    <property type="entry name" value="alpha/beta-Hydrolases"/>
    <property type="match status" value="1"/>
</dbReference>
<dbReference type="EMBL" id="CAMXCT010002380">
    <property type="protein sequence ID" value="CAI3997745.1"/>
    <property type="molecule type" value="Genomic_DNA"/>
</dbReference>
<dbReference type="InterPro" id="IPR000073">
    <property type="entry name" value="AB_hydrolase_1"/>
</dbReference>
<evidence type="ECO:0000313" key="8">
    <source>
        <dbReference type="Proteomes" id="UP001152797"/>
    </source>
</evidence>
<dbReference type="PROSITE" id="PS51257">
    <property type="entry name" value="PROKAR_LIPOPROTEIN"/>
    <property type="match status" value="1"/>
</dbReference>
<feature type="chain" id="PRO_5043272487" evidence="3">
    <location>
        <begin position="25"/>
        <end position="596"/>
    </location>
</feature>
<keyword evidence="8" id="KW-1185">Reference proteome</keyword>
<keyword evidence="2" id="KW-0812">Transmembrane</keyword>
<feature type="transmembrane region" description="Helical" evidence="2">
    <location>
        <begin position="508"/>
        <end position="528"/>
    </location>
</feature>
<dbReference type="PANTHER" id="PTHR34989:SF1">
    <property type="entry name" value="PROTEIN HDED"/>
    <property type="match status" value="1"/>
</dbReference>
<gene>
    <name evidence="5" type="ORF">C1SCF055_LOCUS24091</name>
</gene>
<feature type="transmembrane region" description="Helical" evidence="2">
    <location>
        <begin position="450"/>
        <end position="473"/>
    </location>
</feature>
<dbReference type="SUPFAM" id="SSF103473">
    <property type="entry name" value="MFS general substrate transporter"/>
    <property type="match status" value="1"/>
</dbReference>
<comment type="caution">
    <text evidence="5">The sequence shown here is derived from an EMBL/GenBank/DDBJ whole genome shotgun (WGS) entry which is preliminary data.</text>
</comment>
<feature type="transmembrane region" description="Helical" evidence="2">
    <location>
        <begin position="534"/>
        <end position="552"/>
    </location>
</feature>
<evidence type="ECO:0000259" key="4">
    <source>
        <dbReference type="Pfam" id="PF00561"/>
    </source>
</evidence>
<feature type="transmembrane region" description="Helical" evidence="2">
    <location>
        <begin position="422"/>
        <end position="443"/>
    </location>
</feature>
<feature type="compositionally biased region" description="Basic and acidic residues" evidence="1">
    <location>
        <begin position="251"/>
        <end position="280"/>
    </location>
</feature>
<feature type="domain" description="AB hydrolase-1" evidence="4">
    <location>
        <begin position="44"/>
        <end position="159"/>
    </location>
</feature>
<dbReference type="Proteomes" id="UP001152797">
    <property type="component" value="Unassembled WGS sequence"/>
</dbReference>
<organism evidence="5">
    <name type="scientific">Cladocopium goreaui</name>
    <dbReference type="NCBI Taxonomy" id="2562237"/>
    <lineage>
        <taxon>Eukaryota</taxon>
        <taxon>Sar</taxon>
        <taxon>Alveolata</taxon>
        <taxon>Dinophyceae</taxon>
        <taxon>Suessiales</taxon>
        <taxon>Symbiodiniaceae</taxon>
        <taxon>Cladocopium</taxon>
    </lineage>
</organism>
<feature type="region of interest" description="Disordered" evidence="1">
    <location>
        <begin position="363"/>
        <end position="382"/>
    </location>
</feature>
<feature type="signal peptide" evidence="3">
    <location>
        <begin position="1"/>
        <end position="24"/>
    </location>
</feature>
<dbReference type="Pfam" id="PF03729">
    <property type="entry name" value="DUF308"/>
    <property type="match status" value="2"/>
</dbReference>
<dbReference type="GO" id="GO:0005886">
    <property type="term" value="C:plasma membrane"/>
    <property type="evidence" value="ECO:0007669"/>
    <property type="project" value="TreeGrafter"/>
</dbReference>
<feature type="transmembrane region" description="Helical" evidence="2">
    <location>
        <begin position="479"/>
        <end position="496"/>
    </location>
</feature>
<dbReference type="EMBL" id="CAMXCT030002380">
    <property type="protein sequence ID" value="CAL4785057.1"/>
    <property type="molecule type" value="Genomic_DNA"/>
</dbReference>
<evidence type="ECO:0000256" key="3">
    <source>
        <dbReference type="SAM" id="SignalP"/>
    </source>
</evidence>
<evidence type="ECO:0000313" key="7">
    <source>
        <dbReference type="EMBL" id="CAL4785057.1"/>
    </source>
</evidence>
<dbReference type="InterPro" id="IPR029058">
    <property type="entry name" value="AB_hydrolase_fold"/>
</dbReference>
<feature type="transmembrane region" description="Helical" evidence="2">
    <location>
        <begin position="559"/>
        <end position="581"/>
    </location>
</feature>
<dbReference type="PANTHER" id="PTHR34989">
    <property type="entry name" value="PROTEIN HDED"/>
    <property type="match status" value="1"/>
</dbReference>
<dbReference type="EMBL" id="CAMXCT020002380">
    <property type="protein sequence ID" value="CAL1151120.1"/>
    <property type="molecule type" value="Genomic_DNA"/>
</dbReference>
<keyword evidence="2" id="KW-0472">Membrane</keyword>
<accession>A0A9P1G4P4</accession>
<reference evidence="5" key="1">
    <citation type="submission" date="2022-10" db="EMBL/GenBank/DDBJ databases">
        <authorList>
            <person name="Chen Y."/>
            <person name="Dougan E. K."/>
            <person name="Chan C."/>
            <person name="Rhodes N."/>
            <person name="Thang M."/>
        </authorList>
    </citation>
    <scope>NUCLEOTIDE SEQUENCE</scope>
</reference>
<dbReference type="InterPro" id="IPR005325">
    <property type="entry name" value="DUF308_memb"/>
</dbReference>
<name>A0A9P1G4P4_9DINO</name>
<feature type="compositionally biased region" description="Basic and acidic residues" evidence="1">
    <location>
        <begin position="306"/>
        <end position="340"/>
    </location>
</feature>
<evidence type="ECO:0000256" key="2">
    <source>
        <dbReference type="SAM" id="Phobius"/>
    </source>
</evidence>
<dbReference type="Pfam" id="PF00561">
    <property type="entry name" value="Abhydrolase_1"/>
    <property type="match status" value="1"/>
</dbReference>
<reference evidence="6" key="2">
    <citation type="submission" date="2024-04" db="EMBL/GenBank/DDBJ databases">
        <authorList>
            <person name="Chen Y."/>
            <person name="Shah S."/>
            <person name="Dougan E. K."/>
            <person name="Thang M."/>
            <person name="Chan C."/>
        </authorList>
    </citation>
    <scope>NUCLEOTIDE SEQUENCE [LARGE SCALE GENOMIC DNA]</scope>
</reference>
<protein>
    <submittedName>
        <fullName evidence="7">Bifunctional epoxide hydrolase 2</fullName>
    </submittedName>
</protein>
<sequence>MRSSLRAAVLACFSLACCVASGLGAEFFDSDGVRLGYTDEGSGPVVLLLHGYAADAESMWRDSGVIDALAQRGYRVVAYDHRGHGRSDRPPTLEAYGLPMVEDARRLLDHLGIERAHVVGYSMGAIIANKLRDLHPTRVISVTLAGYGEPPLPEAYSEALRQEIETNLAAMGLLDGNDPKALGLISARWREWSIDAARLGRNETPALAISGEDDSFLDDARRLAETMKGLRLVTVPGDHGSAPSQPEFVEELTRPERLLRDRSIHEQHRAGADHRDHQAAEVEPADVAEAELCPDPAADDGPQDAQHARDDPPARALARHEEFAERAGDQAEDDPREKTHGGRFLQRGGAVRPSITHALTSRIEMLPPPLGEGRGGGLARLAPGEPLMATDPLAKNPLAGDQAAVAEVKEMLAATVEQARRYWWVFLMLGVVLVVGGVLSVAYPFVSSVAAVRVFGAVLVISGAVTIVGAFWAGRWSSLLLQILVGLLYLVAGIAIRDTPVESTAMLTLFAAAFFIVVGAFRVIVAVVERFPQWGWAVLNGLVTLLLGMIVYDTFPESALWLIGLMVGCELLFNGLSWVMLGLFLRRLPEEEETAV</sequence>
<keyword evidence="2" id="KW-1133">Transmembrane helix</keyword>
<dbReference type="AlphaFoldDB" id="A0A9P1G4P4"/>
<dbReference type="InterPro" id="IPR036259">
    <property type="entry name" value="MFS_trans_sf"/>
</dbReference>
<dbReference type="OrthoDB" id="411956at2759"/>
<dbReference type="Gene3D" id="3.40.50.1820">
    <property type="entry name" value="alpha/beta hydrolase"/>
    <property type="match status" value="1"/>
</dbReference>
<evidence type="ECO:0000313" key="5">
    <source>
        <dbReference type="EMBL" id="CAI3997745.1"/>
    </source>
</evidence>
<evidence type="ECO:0000256" key="1">
    <source>
        <dbReference type="SAM" id="MobiDB-lite"/>
    </source>
</evidence>
<keyword evidence="3" id="KW-0732">Signal</keyword>
<proteinExistence type="predicted"/>